<comment type="similarity">
    <text evidence="1">Belongs to the ATP-dependent AMP-binding enzyme family.</text>
</comment>
<reference evidence="10 11" key="1">
    <citation type="submission" date="2019-03" db="EMBL/GenBank/DDBJ databases">
        <title>Genomic Encyclopedia of Type Strains, Phase IV (KMG-IV): sequencing the most valuable type-strain genomes for metagenomic binning, comparative biology and taxonomic classification.</title>
        <authorList>
            <person name="Goeker M."/>
        </authorList>
    </citation>
    <scope>NUCLEOTIDE SEQUENCE [LARGE SCALE GENOMIC DNA]</scope>
    <source>
        <strain evidence="10 11">DSM 102969</strain>
    </source>
</reference>
<dbReference type="InterPro" id="IPR000873">
    <property type="entry name" value="AMP-dep_synth/lig_dom"/>
</dbReference>
<dbReference type="NCBIfam" id="NF006020">
    <property type="entry name" value="PRK08162.1"/>
    <property type="match status" value="1"/>
</dbReference>
<protein>
    <recommendedName>
        <fullName evidence="7">3-methylmercaptopropionyl-CoA ligase</fullName>
        <ecNumber evidence="6">6.2.1.44</ecNumber>
    </recommendedName>
</protein>
<dbReference type="PANTHER" id="PTHR43859">
    <property type="entry name" value="ACYL-ACTIVATING ENZYME"/>
    <property type="match status" value="1"/>
</dbReference>
<dbReference type="OrthoDB" id="9803968at2"/>
<dbReference type="Proteomes" id="UP000294547">
    <property type="component" value="Unassembled WGS sequence"/>
</dbReference>
<dbReference type="PROSITE" id="PS00455">
    <property type="entry name" value="AMP_BINDING"/>
    <property type="match status" value="1"/>
</dbReference>
<proteinExistence type="inferred from homology"/>
<dbReference type="InterPro" id="IPR020845">
    <property type="entry name" value="AMP-binding_CS"/>
</dbReference>
<accession>A0A4R6R9F2</accession>
<evidence type="ECO:0000313" key="10">
    <source>
        <dbReference type="EMBL" id="TDP82690.1"/>
    </source>
</evidence>
<dbReference type="PANTHER" id="PTHR43859:SF4">
    <property type="entry name" value="BUTANOATE--COA LIGASE AAE1-RELATED"/>
    <property type="match status" value="1"/>
</dbReference>
<dbReference type="Gene3D" id="3.30.300.30">
    <property type="match status" value="1"/>
</dbReference>
<dbReference type="InterPro" id="IPR042099">
    <property type="entry name" value="ANL_N_sf"/>
</dbReference>
<dbReference type="Gene3D" id="3.40.50.12780">
    <property type="entry name" value="N-terminal domain of ligase-like"/>
    <property type="match status" value="1"/>
</dbReference>
<dbReference type="Pfam" id="PF13193">
    <property type="entry name" value="AMP-binding_C"/>
    <property type="match status" value="1"/>
</dbReference>
<dbReference type="SUPFAM" id="SSF56801">
    <property type="entry name" value="Acetyl-CoA synthetase-like"/>
    <property type="match status" value="1"/>
</dbReference>
<dbReference type="GO" id="GO:0016874">
    <property type="term" value="F:ligase activity"/>
    <property type="evidence" value="ECO:0007669"/>
    <property type="project" value="UniProtKB-KW"/>
</dbReference>
<keyword evidence="3" id="KW-0276">Fatty acid metabolism</keyword>
<keyword evidence="2" id="KW-0436">Ligase</keyword>
<keyword evidence="11" id="KW-1185">Reference proteome</keyword>
<dbReference type="RefSeq" id="WP_126538897.1">
    <property type="nucleotide sequence ID" value="NZ_BSPM01000007.1"/>
</dbReference>
<sequence>MASTIYDVDLDKNPANFQQLTPLAFLERAADVFPDRVAIVHGNARETYAELRARSHRLGSALAARGIGRGDTVAVMLANTPAMIEAHYGVPMCGAVLNTLNTRLDAATLAFILDHGEAKVLITDREFSKVMADALALSRVRPLVIDYDDPEFPQTGDSLGTLDYEALIAEGDEAYTSEFPLDEWDAISLNYTSGTTSNPKGVVYHHRGAYLLAMGNVLTSGMQNGAVYLWTLPMFHCNGWCFPWSVSVVAGTHVCLRQVRAAPIYDAIADHGVTHMSGAPIVMSIILNAKESEKRPVERAITFFTAAAPPPEAVLAAMKAAGFAVTHLYGLTETYGPAVVNEWQADWDALGAAEWAAKKARQGVRYTVLAGLDVIDPETMQPVPRDGATIGEVMFRGNVVMRGYLKNPKATAEAFAGGWFHSGDLGVMHPDGYVQLKDRSKDIIISGGENISSIEVEDVLYKHPAVANAAVVAKPDEKWGETPCAFVELRPGAEATAEELIAWCRQHLAHYKAPRHVVFSELPRTSTGKIQKFRLRDQFKG</sequence>
<name>A0A4R6R9F2_9HYPH</name>
<evidence type="ECO:0000256" key="1">
    <source>
        <dbReference type="ARBA" id="ARBA00006432"/>
    </source>
</evidence>
<dbReference type="FunFam" id="3.30.300.30:FF:000008">
    <property type="entry name" value="2,3-dihydroxybenzoate-AMP ligase"/>
    <property type="match status" value="1"/>
</dbReference>
<evidence type="ECO:0000313" key="11">
    <source>
        <dbReference type="Proteomes" id="UP000294547"/>
    </source>
</evidence>
<dbReference type="GO" id="GO:0006631">
    <property type="term" value="P:fatty acid metabolic process"/>
    <property type="evidence" value="ECO:0007669"/>
    <property type="project" value="UniProtKB-KW"/>
</dbReference>
<dbReference type="Pfam" id="PF00501">
    <property type="entry name" value="AMP-binding"/>
    <property type="match status" value="1"/>
</dbReference>
<dbReference type="AlphaFoldDB" id="A0A4R6R9F2"/>
<keyword evidence="4" id="KW-0443">Lipid metabolism</keyword>
<dbReference type="InterPro" id="IPR025110">
    <property type="entry name" value="AMP-bd_C"/>
</dbReference>
<evidence type="ECO:0000256" key="3">
    <source>
        <dbReference type="ARBA" id="ARBA00022832"/>
    </source>
</evidence>
<comment type="catalytic activity">
    <reaction evidence="5">
        <text>3-(methylsulfanyl)propanoate + ATP + CoA = 3-(methylsulfanyl)propanoyl-CoA + AMP + diphosphate</text>
        <dbReference type="Rhea" id="RHEA:43052"/>
        <dbReference type="ChEBI" id="CHEBI:30616"/>
        <dbReference type="ChEBI" id="CHEBI:33019"/>
        <dbReference type="ChEBI" id="CHEBI:49016"/>
        <dbReference type="ChEBI" id="CHEBI:57287"/>
        <dbReference type="ChEBI" id="CHEBI:82815"/>
        <dbReference type="ChEBI" id="CHEBI:456215"/>
        <dbReference type="EC" id="6.2.1.44"/>
    </reaction>
    <physiologicalReaction direction="left-to-right" evidence="5">
        <dbReference type="Rhea" id="RHEA:43053"/>
    </physiologicalReaction>
</comment>
<evidence type="ECO:0000256" key="2">
    <source>
        <dbReference type="ARBA" id="ARBA00022598"/>
    </source>
</evidence>
<gene>
    <name evidence="10" type="ORF">EDD54_3960</name>
</gene>
<evidence type="ECO:0000256" key="5">
    <source>
        <dbReference type="ARBA" id="ARBA00051915"/>
    </source>
</evidence>
<organism evidence="10 11">
    <name type="scientific">Oharaeibacter diazotrophicus</name>
    <dbReference type="NCBI Taxonomy" id="1920512"/>
    <lineage>
        <taxon>Bacteria</taxon>
        <taxon>Pseudomonadati</taxon>
        <taxon>Pseudomonadota</taxon>
        <taxon>Alphaproteobacteria</taxon>
        <taxon>Hyphomicrobiales</taxon>
        <taxon>Pleomorphomonadaceae</taxon>
        <taxon>Oharaeibacter</taxon>
    </lineage>
</organism>
<evidence type="ECO:0000259" key="8">
    <source>
        <dbReference type="Pfam" id="PF00501"/>
    </source>
</evidence>
<evidence type="ECO:0000256" key="7">
    <source>
        <dbReference type="ARBA" id="ARBA00067668"/>
    </source>
</evidence>
<dbReference type="EMBL" id="SNXY01000010">
    <property type="protein sequence ID" value="TDP82690.1"/>
    <property type="molecule type" value="Genomic_DNA"/>
</dbReference>
<feature type="domain" description="AMP-dependent synthetase/ligase" evidence="8">
    <location>
        <begin position="26"/>
        <end position="405"/>
    </location>
</feature>
<evidence type="ECO:0000256" key="4">
    <source>
        <dbReference type="ARBA" id="ARBA00023098"/>
    </source>
</evidence>
<dbReference type="InterPro" id="IPR045851">
    <property type="entry name" value="AMP-bd_C_sf"/>
</dbReference>
<dbReference type="EC" id="6.2.1.44" evidence="6"/>
<feature type="domain" description="AMP-binding enzyme C-terminal" evidence="9">
    <location>
        <begin position="455"/>
        <end position="529"/>
    </location>
</feature>
<evidence type="ECO:0000259" key="9">
    <source>
        <dbReference type="Pfam" id="PF13193"/>
    </source>
</evidence>
<evidence type="ECO:0000256" key="6">
    <source>
        <dbReference type="ARBA" id="ARBA00066616"/>
    </source>
</evidence>
<comment type="caution">
    <text evidence="10">The sequence shown here is derived from an EMBL/GenBank/DDBJ whole genome shotgun (WGS) entry which is preliminary data.</text>
</comment>
<dbReference type="CDD" id="cd12118">
    <property type="entry name" value="ttLC_FACS_AEE21_like"/>
    <property type="match status" value="1"/>
</dbReference>